<dbReference type="GO" id="GO:0005886">
    <property type="term" value="C:plasma membrane"/>
    <property type="evidence" value="ECO:0007669"/>
    <property type="project" value="UniProtKB-SubCell"/>
</dbReference>
<dbReference type="AlphaFoldDB" id="A0A544TEQ1"/>
<sequence length="266" mass="30919">MEKIIDIEDRIPTLKERRRRRTNKKFSILLFLFVTTLLIVLYFQSAYSQVQAIELKGAVLVPKETYIKQSTLKLGDSMWGFNEKNIEKNLEQNEWVKSAHVKRNWLTEVHIQVEEYKQIGYEEKEGTLSIILENGKVIETVGQVLPFEGPIFSGFKEEKVRLRLIKELANLQPEVLLTISQIIYTPTENDKYSIQVFMNDGNEIKAIIPSFAEKMNFYPSIVSQLNPDVKGIIDLEVGSFFQPYMELHNEEIDEEATELEEEEPTP</sequence>
<reference evidence="10 11" key="1">
    <citation type="submission" date="2019-05" db="EMBL/GenBank/DDBJ databases">
        <title>Psychrobacillus vulpis sp. nov., a new species isolated from feces of a red fox that inhabits in The Tablas de Daimiel Natural Park, Albacete, Spain.</title>
        <authorList>
            <person name="Rodriguez M."/>
            <person name="Reina J.C."/>
            <person name="Bejar V."/>
            <person name="Llamas I."/>
        </authorList>
    </citation>
    <scope>NUCLEOTIDE SEQUENCE [LARGE SCALE GENOMIC DNA]</scope>
    <source>
        <strain evidence="10 11">NEAU-3TGS17</strain>
    </source>
</reference>
<name>A0A544TEQ1_9BACI</name>
<comment type="subcellular location">
    <subcellularLocation>
        <location evidence="8">Cell membrane</location>
        <topology evidence="8">Single-pass type II membrane protein</topology>
    </subcellularLocation>
    <subcellularLocation>
        <location evidence="1">Membrane</location>
    </subcellularLocation>
    <text evidence="8">Localizes to the division septum.</text>
</comment>
<evidence type="ECO:0000256" key="1">
    <source>
        <dbReference type="ARBA" id="ARBA00004370"/>
    </source>
</evidence>
<evidence type="ECO:0000256" key="2">
    <source>
        <dbReference type="ARBA" id="ARBA00022475"/>
    </source>
</evidence>
<accession>A0A544TEQ1</accession>
<dbReference type="InterPro" id="IPR026580">
    <property type="entry name" value="DivIB"/>
</dbReference>
<evidence type="ECO:0000313" key="11">
    <source>
        <dbReference type="Proteomes" id="UP000317316"/>
    </source>
</evidence>
<dbReference type="RefSeq" id="WP_142537650.1">
    <property type="nucleotide sequence ID" value="NZ_BMIE01000001.1"/>
</dbReference>
<organism evidence="10 11">
    <name type="scientific">Psychrobacillus lasiicapitis</name>
    <dbReference type="NCBI Taxonomy" id="1636719"/>
    <lineage>
        <taxon>Bacteria</taxon>
        <taxon>Bacillati</taxon>
        <taxon>Bacillota</taxon>
        <taxon>Bacilli</taxon>
        <taxon>Bacillales</taxon>
        <taxon>Bacillaceae</taxon>
        <taxon>Psychrobacillus</taxon>
    </lineage>
</organism>
<keyword evidence="7 8" id="KW-0131">Cell cycle</keyword>
<keyword evidence="4 8" id="KW-0812">Transmembrane</keyword>
<evidence type="ECO:0000256" key="7">
    <source>
        <dbReference type="ARBA" id="ARBA00023306"/>
    </source>
</evidence>
<dbReference type="PROSITE" id="PS51779">
    <property type="entry name" value="POTRA"/>
    <property type="match status" value="1"/>
</dbReference>
<comment type="caution">
    <text evidence="10">The sequence shown here is derived from an EMBL/GenBank/DDBJ whole genome shotgun (WGS) entry which is preliminary data.</text>
</comment>
<dbReference type="PANTHER" id="PTHR37820">
    <property type="entry name" value="CELL DIVISION PROTEIN DIVIB"/>
    <property type="match status" value="1"/>
</dbReference>
<keyword evidence="2 8" id="KW-1003">Cell membrane</keyword>
<dbReference type="PANTHER" id="PTHR37820:SF1">
    <property type="entry name" value="CELL DIVISION PROTEIN FTSQ"/>
    <property type="match status" value="1"/>
</dbReference>
<evidence type="ECO:0000313" key="10">
    <source>
        <dbReference type="EMBL" id="TQR15931.1"/>
    </source>
</evidence>
<keyword evidence="3 8" id="KW-0132">Cell division</keyword>
<evidence type="ECO:0000256" key="5">
    <source>
        <dbReference type="ARBA" id="ARBA00022989"/>
    </source>
</evidence>
<feature type="transmembrane region" description="Helical" evidence="8">
    <location>
        <begin position="26"/>
        <end position="43"/>
    </location>
</feature>
<comment type="similarity">
    <text evidence="8">Belongs to the FtsQ/DivIB family. DivIB subfamily.</text>
</comment>
<dbReference type="InterPro" id="IPR013685">
    <property type="entry name" value="POTRA_FtsQ_type"/>
</dbReference>
<dbReference type="HAMAP" id="MF_00912">
    <property type="entry name" value="DivIB"/>
    <property type="match status" value="1"/>
</dbReference>
<dbReference type="Pfam" id="PF08478">
    <property type="entry name" value="POTRA_1"/>
    <property type="match status" value="1"/>
</dbReference>
<protein>
    <recommendedName>
        <fullName evidence="8">Cell division protein DivIB</fullName>
    </recommendedName>
</protein>
<proteinExistence type="inferred from homology"/>
<gene>
    <name evidence="8" type="primary">divIB</name>
    <name evidence="10" type="ORF">FG382_04240</name>
</gene>
<keyword evidence="6 8" id="KW-0472">Membrane</keyword>
<evidence type="ECO:0000256" key="8">
    <source>
        <dbReference type="HAMAP-Rule" id="MF_00912"/>
    </source>
</evidence>
<evidence type="ECO:0000259" key="9">
    <source>
        <dbReference type="PROSITE" id="PS51779"/>
    </source>
</evidence>
<keyword evidence="5 8" id="KW-1133">Transmembrane helix</keyword>
<evidence type="ECO:0000256" key="4">
    <source>
        <dbReference type="ARBA" id="ARBA00022692"/>
    </source>
</evidence>
<dbReference type="InterPro" id="IPR050487">
    <property type="entry name" value="FtsQ_DivIB"/>
</dbReference>
<dbReference type="Gene3D" id="3.10.20.310">
    <property type="entry name" value="membrane protein fhac"/>
    <property type="match status" value="1"/>
</dbReference>
<dbReference type="EMBL" id="VDGH01000002">
    <property type="protein sequence ID" value="TQR15931.1"/>
    <property type="molecule type" value="Genomic_DNA"/>
</dbReference>
<dbReference type="GO" id="GO:0043093">
    <property type="term" value="P:FtsZ-dependent cytokinesis"/>
    <property type="evidence" value="ECO:0007669"/>
    <property type="project" value="UniProtKB-UniRule"/>
</dbReference>
<evidence type="ECO:0000256" key="6">
    <source>
        <dbReference type="ARBA" id="ARBA00023136"/>
    </source>
</evidence>
<dbReference type="InterPro" id="IPR034746">
    <property type="entry name" value="POTRA"/>
</dbReference>
<keyword evidence="11" id="KW-1185">Reference proteome</keyword>
<comment type="function">
    <text evidence="8">Cell division protein that may be involved in stabilizing or promoting the assembly of the division complex.</text>
</comment>
<dbReference type="Gene3D" id="3.40.50.10960">
    <property type="match status" value="1"/>
</dbReference>
<dbReference type="Pfam" id="PF03799">
    <property type="entry name" value="FtsQ_DivIB_C"/>
    <property type="match status" value="1"/>
</dbReference>
<dbReference type="GO" id="GO:0032153">
    <property type="term" value="C:cell division site"/>
    <property type="evidence" value="ECO:0007669"/>
    <property type="project" value="UniProtKB-UniRule"/>
</dbReference>
<dbReference type="OrthoDB" id="1819027at2"/>
<dbReference type="InterPro" id="IPR005548">
    <property type="entry name" value="Cell_div_FtsQ/DivIB_C"/>
</dbReference>
<evidence type="ECO:0000256" key="3">
    <source>
        <dbReference type="ARBA" id="ARBA00022618"/>
    </source>
</evidence>
<feature type="domain" description="POTRA" evidence="9">
    <location>
        <begin position="48"/>
        <end position="116"/>
    </location>
</feature>
<dbReference type="Proteomes" id="UP000317316">
    <property type="component" value="Unassembled WGS sequence"/>
</dbReference>